<evidence type="ECO:0000313" key="2">
    <source>
        <dbReference type="Proteomes" id="UP001328107"/>
    </source>
</evidence>
<feature type="non-terminal residue" evidence="1">
    <location>
        <position position="1"/>
    </location>
</feature>
<gene>
    <name evidence="1" type="ORF">PMAYCL1PPCAC_31742</name>
</gene>
<dbReference type="EMBL" id="BTRK01000006">
    <property type="protein sequence ID" value="GMR61547.1"/>
    <property type="molecule type" value="Genomic_DNA"/>
</dbReference>
<reference evidence="2" key="1">
    <citation type="submission" date="2022-10" db="EMBL/GenBank/DDBJ databases">
        <title>Genome assembly of Pristionchus species.</title>
        <authorList>
            <person name="Yoshida K."/>
            <person name="Sommer R.J."/>
        </authorList>
    </citation>
    <scope>NUCLEOTIDE SEQUENCE [LARGE SCALE GENOMIC DNA]</scope>
    <source>
        <strain evidence="2">RS5460</strain>
    </source>
</reference>
<evidence type="ECO:0000313" key="1">
    <source>
        <dbReference type="EMBL" id="GMR61547.1"/>
    </source>
</evidence>
<organism evidence="1 2">
    <name type="scientific">Pristionchus mayeri</name>
    <dbReference type="NCBI Taxonomy" id="1317129"/>
    <lineage>
        <taxon>Eukaryota</taxon>
        <taxon>Metazoa</taxon>
        <taxon>Ecdysozoa</taxon>
        <taxon>Nematoda</taxon>
        <taxon>Chromadorea</taxon>
        <taxon>Rhabditida</taxon>
        <taxon>Rhabditina</taxon>
        <taxon>Diplogasteromorpha</taxon>
        <taxon>Diplogasteroidea</taxon>
        <taxon>Neodiplogasteridae</taxon>
        <taxon>Pristionchus</taxon>
    </lineage>
</organism>
<sequence length="102" mass="11002">STISGKLNNLLRTEATVSVTREIDDYFARWNVLDGGGHHAVVVCVQPVIDRVDVIAAGKIVQTVDVDLIVRLAVGVHLVEQHRPPAGGIHGRHLLARGLDDV</sequence>
<keyword evidence="2" id="KW-1185">Reference proteome</keyword>
<protein>
    <submittedName>
        <fullName evidence="1">Uncharacterized protein</fullName>
    </submittedName>
</protein>
<name>A0AAN5DFF1_9BILA</name>
<comment type="caution">
    <text evidence="1">The sequence shown here is derived from an EMBL/GenBank/DDBJ whole genome shotgun (WGS) entry which is preliminary data.</text>
</comment>
<dbReference type="Proteomes" id="UP001328107">
    <property type="component" value="Unassembled WGS sequence"/>
</dbReference>
<dbReference type="AlphaFoldDB" id="A0AAN5DFF1"/>
<accession>A0AAN5DFF1</accession>
<feature type="non-terminal residue" evidence="1">
    <location>
        <position position="102"/>
    </location>
</feature>
<proteinExistence type="predicted"/>